<evidence type="ECO:0000313" key="3">
    <source>
        <dbReference type="Proteomes" id="UP000603641"/>
    </source>
</evidence>
<accession>A0ABR8SQX2</accession>
<dbReference type="Pfam" id="PF18014">
    <property type="entry name" value="Acetyltransf_18"/>
    <property type="match status" value="1"/>
</dbReference>
<dbReference type="InterPro" id="IPR041496">
    <property type="entry name" value="YitH/HolE_GNAT"/>
</dbReference>
<dbReference type="InterPro" id="IPR000182">
    <property type="entry name" value="GNAT_dom"/>
</dbReference>
<sequence length="289" mass="32286">MYTEDRVVLNVEQFNNNDVSKLIELSSSVGWDYDDYEIKMILSSGKIYGHKNPEGKIVSSAAIIPYDTNLASIGMVIVHSDFRGLGLGKEVTQQCMASVSKETSIMLISTDEGKPLYESLGFRTVDVVHKFLCENFICDSLKDNNKFTLDTYKVEDFHQLIKLDSAAFGDQRSKFLYNRIEQSKQCIVVKDQNSQIIGFGLSVQGPINLIVGPIVAPDFNTATSIMKELATNHHGNLRIDVPSGHHDFMTFLHTCGYNKVNEPPIMMKNSSAMPNRNQKLYAIAAQVFG</sequence>
<organism evidence="2 3">
    <name type="scientific">Fictibacillus norfolkensis</name>
    <dbReference type="NCBI Taxonomy" id="2762233"/>
    <lineage>
        <taxon>Bacteria</taxon>
        <taxon>Bacillati</taxon>
        <taxon>Bacillota</taxon>
        <taxon>Bacilli</taxon>
        <taxon>Bacillales</taxon>
        <taxon>Fictibacillaceae</taxon>
        <taxon>Fictibacillus</taxon>
    </lineage>
</organism>
<keyword evidence="3" id="KW-1185">Reference proteome</keyword>
<evidence type="ECO:0000259" key="1">
    <source>
        <dbReference type="PROSITE" id="PS51186"/>
    </source>
</evidence>
<dbReference type="SUPFAM" id="SSF55729">
    <property type="entry name" value="Acyl-CoA N-acyltransferases (Nat)"/>
    <property type="match status" value="1"/>
</dbReference>
<protein>
    <submittedName>
        <fullName evidence="2">GNAT family N-acetyltransferase</fullName>
    </submittedName>
</protein>
<comment type="caution">
    <text evidence="2">The sequence shown here is derived from an EMBL/GenBank/DDBJ whole genome shotgun (WGS) entry which is preliminary data.</text>
</comment>
<dbReference type="Pfam" id="PF13673">
    <property type="entry name" value="Acetyltransf_10"/>
    <property type="match status" value="1"/>
</dbReference>
<dbReference type="RefSeq" id="WP_191755130.1">
    <property type="nucleotide sequence ID" value="NZ_JACSQM010000010.1"/>
</dbReference>
<reference evidence="2 3" key="1">
    <citation type="submission" date="2020-08" db="EMBL/GenBank/DDBJ databases">
        <title>A Genomic Blueprint of the Chicken Gut Microbiome.</title>
        <authorList>
            <person name="Gilroy R."/>
            <person name="Ravi A."/>
            <person name="Getino M."/>
            <person name="Pursley I."/>
            <person name="Horton D.L."/>
            <person name="Alikhan N.-F."/>
            <person name="Baker D."/>
            <person name="Gharbi K."/>
            <person name="Hall N."/>
            <person name="Watson M."/>
            <person name="Adriaenssens E.M."/>
            <person name="Foster-Nyarko E."/>
            <person name="Jarju S."/>
            <person name="Secka A."/>
            <person name="Antonio M."/>
            <person name="Oren A."/>
            <person name="Chaudhuri R."/>
            <person name="La Ragione R.M."/>
            <person name="Hildebrand F."/>
            <person name="Pallen M.J."/>
        </authorList>
    </citation>
    <scope>NUCLEOTIDE SEQUENCE [LARGE SCALE GENOMIC DNA]</scope>
    <source>
        <strain evidence="2 3">Sa2CUA10</strain>
    </source>
</reference>
<proteinExistence type="predicted"/>
<gene>
    <name evidence="2" type="ORF">H9648_17735</name>
</gene>
<dbReference type="PANTHER" id="PTHR47237:SF2">
    <property type="entry name" value="BLL4206 PROTEIN"/>
    <property type="match status" value="1"/>
</dbReference>
<evidence type="ECO:0000313" key="2">
    <source>
        <dbReference type="EMBL" id="MBD7965905.1"/>
    </source>
</evidence>
<feature type="domain" description="N-acetyltransferase" evidence="1">
    <location>
        <begin position="9"/>
        <end position="144"/>
    </location>
</feature>
<dbReference type="InterPro" id="IPR052729">
    <property type="entry name" value="Acyl/Acetyltrans_Enzymes"/>
</dbReference>
<dbReference type="CDD" id="cd04301">
    <property type="entry name" value="NAT_SF"/>
    <property type="match status" value="1"/>
</dbReference>
<dbReference type="Gene3D" id="3.40.630.90">
    <property type="match status" value="1"/>
</dbReference>
<dbReference type="PANTHER" id="PTHR47237">
    <property type="entry name" value="SLL0310 PROTEIN"/>
    <property type="match status" value="1"/>
</dbReference>
<dbReference type="Proteomes" id="UP000603641">
    <property type="component" value="Unassembled WGS sequence"/>
</dbReference>
<dbReference type="PROSITE" id="PS51186">
    <property type="entry name" value="GNAT"/>
    <property type="match status" value="1"/>
</dbReference>
<dbReference type="Gene3D" id="3.40.630.30">
    <property type="match status" value="1"/>
</dbReference>
<dbReference type="EMBL" id="JACSQM010000010">
    <property type="protein sequence ID" value="MBD7965905.1"/>
    <property type="molecule type" value="Genomic_DNA"/>
</dbReference>
<name>A0ABR8SQX2_9BACL</name>
<dbReference type="InterPro" id="IPR016181">
    <property type="entry name" value="Acyl_CoA_acyltransferase"/>
</dbReference>